<evidence type="ECO:0000259" key="8">
    <source>
        <dbReference type="Pfam" id="PF05737"/>
    </source>
</evidence>
<dbReference type="Gene3D" id="2.60.40.10">
    <property type="entry name" value="Immunoglobulins"/>
    <property type="match status" value="4"/>
</dbReference>
<dbReference type="NCBIfam" id="TIGR01451">
    <property type="entry name" value="B_ant_repeat"/>
    <property type="match status" value="1"/>
</dbReference>
<feature type="domain" description="CNA-B" evidence="9">
    <location>
        <begin position="1767"/>
        <end position="1852"/>
    </location>
</feature>
<feature type="domain" description="SpaA-like prealbumin fold" evidence="10">
    <location>
        <begin position="1228"/>
        <end position="1321"/>
    </location>
</feature>
<feature type="domain" description="SDR-like Ig" evidence="11">
    <location>
        <begin position="233"/>
        <end position="326"/>
    </location>
</feature>
<dbReference type="Pfam" id="PF05738">
    <property type="entry name" value="Cna_B"/>
    <property type="match status" value="6"/>
</dbReference>
<evidence type="ECO:0000256" key="3">
    <source>
        <dbReference type="ARBA" id="ARBA00022512"/>
    </source>
</evidence>
<dbReference type="Gene3D" id="2.60.40.1140">
    <property type="entry name" value="Collagen-binding surface protein Cna, B-type domain"/>
    <property type="match status" value="6"/>
</dbReference>
<dbReference type="Pfam" id="PF05737">
    <property type="entry name" value="Collagen_bind"/>
    <property type="match status" value="5"/>
</dbReference>
<proteinExistence type="inferred from homology"/>
<evidence type="ECO:0000256" key="7">
    <source>
        <dbReference type="SAM" id="MobiDB-lite"/>
    </source>
</evidence>
<feature type="domain" description="CNA-B" evidence="9">
    <location>
        <begin position="1503"/>
        <end position="1583"/>
    </location>
</feature>
<dbReference type="CDD" id="cd00222">
    <property type="entry name" value="CollagenBindB"/>
    <property type="match status" value="6"/>
</dbReference>
<keyword evidence="13" id="KW-1185">Reference proteome</keyword>
<protein>
    <submittedName>
        <fullName evidence="12">Putative surface anchored protein</fullName>
    </submittedName>
</protein>
<keyword evidence="4" id="KW-0964">Secreted</keyword>
<evidence type="ECO:0000259" key="11">
    <source>
        <dbReference type="Pfam" id="PF17961"/>
    </source>
</evidence>
<accession>A0A2V3VR51</accession>
<dbReference type="SUPFAM" id="SSF49478">
    <property type="entry name" value="Cna protein B-type domain"/>
    <property type="match status" value="9"/>
</dbReference>
<dbReference type="Gene3D" id="2.60.40.1280">
    <property type="match status" value="2"/>
</dbReference>
<dbReference type="InterPro" id="IPR041171">
    <property type="entry name" value="SDR_Ig"/>
</dbReference>
<evidence type="ECO:0000256" key="6">
    <source>
        <dbReference type="ARBA" id="ARBA00023088"/>
    </source>
</evidence>
<sequence length="1972" mass="220822">MKRGIGLLFAFVLVLQTIFTSLGLGSIVTAQGNEQSIFKNFAVVDEDGNEVNLEEVDGDSAVFIHIEWSTKGVEITAEDSESLTLVEELHIKKEQLGELIFDHTEVGTYQAIDDTVTVTFNKEIGKLENANGTFTVEAIIKESTEVEQENEQNESLKEKADTAGKEDAELEETDLKEEVSKEDAEATDKKRKNTQAAPMKQNITSENAGFKLEIGKVTDFDGKEYAEDYKLNPKDEFSLVVDWHLENGHPYNAGDTVEFDLPKQIYLDEDMTDGELMDGDNNLIANYVITTDNKVKLTFTNYVDTHSNVKGYIGIAAKLNPNEVEVKDGEVTIDPIDEGRAIVVPVNPVDNDKTIGKSGKPAKDYNAEEISWTVTANENGSNLTDAKIVDELPEGLEYIADSIKVTKYKTNLIGEVVGEGEDVTVSIAPEINGQKLTIPLGDTKDKYVVEYTTKITDMSIKSFKNDATLIDENKEDQKASATVPINRGEPINKSAVTDYDPKTGIIEWEIEFNFDQKSLENVTLSDKWEPAGKVVLEGDVEFFEVTIDENGEPINEVPANIGTLNEITDGFEVTGITTDKAYKVKYKTKVIDRVIDGFTMENVASFGQHSTKKSTEIGQYYGVKWAGAVNYKEKTIDWTIHLNRDEHPMKDIKITDTLTEGQTLKQNSVKVKVGGQEYTGHTVTGENESTFEVKFPEDYETSEEIIIEYKSDYDPNTVGSNPKNTATIEWIPENSGEVIKKDLTVGTKINEKNENNHWKNGTYNPDTKKITWELIVNYRGNAYDELVIKDTPKGNQKLVTDSIKVEELEVPSNGNEYKIADVPVDDSNLTASEDGFTLNLGDTDKTYKVIYETTIDHVEHLDEMYENDVEVSDGTGEADKVSSSVTIPKANEYSSKKGKEVGKTVEWSIDINPGQHKVTGLTLTDTISDNHAYLQDTIRVYEATVDKDGKAIKGEPYSTDLYELNHEADTQTFEIKWKEEIDRAFVVEYSTIFFAQKGEEVTNDYKVTGENLKDGASQGGKESIIIDRYSSSGGTGEVGFLIVDKVDKEGKKLAGAKFELRDKETDQLLISGVTDEDGQISFGRLMYGDYLLIETETPDGYVAHTDEHTITINKPYTADSDKTKFAYSVENYVPIFAIDLSKTDNEGNVLAGAEFTLFDSEDKEVAKGTTNEDGKILFEDLEDAGTYYVQETKAPAGFILDSTKYPVTIGDKEPEPVKVSLENTPRGAVLLTKIDVDTNETLAGVEFELQKLNDEGEYVKVDSFTTNEHGNIKTSNTLEAGDYQFVETKALDGYRINEEPIQFEVELDETRTLTYVMTNEKFKGSIKLIKSDAATNDLLSNAEFKLIDSEGEVVKENLVTNDQGEIVIEDLLLGTYQLIETKAPAGYELDETPIDIEITEDLQTVEKAMKNNKITDISVEKKWNNADGETTPVTVKLLPTDQTVELNEENAWKATFKDLRVYDESGEEIDYQVEEMDVDGYKSTVTGDAADGFIVTNTEITSISGTKTWLDDESEERPEAITVKLLANGDVVKTTQVNEATDWKYEFTDLVKYDESGNEITYSIDEVAVDGYETTIDDYDITNLRIGKTEVTGTKTWLDDDSESRPASITVYLLANGEQIDEVDVTKESDWKYEFTELPKYDEQGKEIEYTVDEKAVNGYEKSIEGHDITNLRVGKTEVDITKLWKDEQETDRPGAITVNLLQNGIVYDEYEVTKENDWNLTITDLPEYDEAGKAYKYTVTEHDVPGYTSNSDGFEITNTRTDVKTIEITKSWLDDDSEDRPDSIEVELLRAITEGDKELVETYTISADQEWTLKVKDLPAFDVDGKAYTYEIKEKPVKGYETEVNGFDLTNLRVGETEVTGTKTWLDDDSESRPASITVYLLANGEQIDEVDVTEESNWEYEFTELPKYDEQGKEIEYTVDEEATDGYEKSIEGHDITNLRVGKTEVDITKLWKDEQETDRPGAITVNLLQ</sequence>
<evidence type="ECO:0000256" key="4">
    <source>
        <dbReference type="ARBA" id="ARBA00022525"/>
    </source>
</evidence>
<evidence type="ECO:0000256" key="5">
    <source>
        <dbReference type="ARBA" id="ARBA00022729"/>
    </source>
</evidence>
<dbReference type="Pfam" id="PF17802">
    <property type="entry name" value="SpaA"/>
    <property type="match status" value="4"/>
</dbReference>
<dbReference type="InterPro" id="IPR011252">
    <property type="entry name" value="Fibrogen-bd_dom1"/>
</dbReference>
<dbReference type="RefSeq" id="WP_158525701.1">
    <property type="nucleotide sequence ID" value="NZ_QJJQ01000015.1"/>
</dbReference>
<dbReference type="InterPro" id="IPR047589">
    <property type="entry name" value="DUF11_rpt"/>
</dbReference>
<dbReference type="PANTHER" id="PTHR36108">
    <property type="entry name" value="COLOSSIN-B-RELATED"/>
    <property type="match status" value="1"/>
</dbReference>
<dbReference type="GO" id="GO:0005518">
    <property type="term" value="F:collagen binding"/>
    <property type="evidence" value="ECO:0007669"/>
    <property type="project" value="InterPro"/>
</dbReference>
<reference evidence="12 13" key="1">
    <citation type="submission" date="2018-05" db="EMBL/GenBank/DDBJ databases">
        <title>Genomic Encyclopedia of Type Strains, Phase IV (KMG-IV): sequencing the most valuable type-strain genomes for metagenomic binning, comparative biology and taxonomic classification.</title>
        <authorList>
            <person name="Goeker M."/>
        </authorList>
    </citation>
    <scope>NUCLEOTIDE SEQUENCE [LARGE SCALE GENOMIC DNA]</scope>
    <source>
        <strain evidence="12 13">DSM 28556</strain>
    </source>
</reference>
<dbReference type="InterPro" id="IPR041033">
    <property type="entry name" value="SpaA_PFL_dom_1"/>
</dbReference>
<dbReference type="OrthoDB" id="2056845at2"/>
<feature type="non-terminal residue" evidence="12">
    <location>
        <position position="1972"/>
    </location>
</feature>
<feature type="domain" description="CNA-B" evidence="9">
    <location>
        <begin position="1417"/>
        <end position="1498"/>
    </location>
</feature>
<dbReference type="InterPro" id="IPR008454">
    <property type="entry name" value="Collagen-bd_Cna-like_B-typ_dom"/>
</dbReference>
<name>A0A2V3VR51_9BACI</name>
<feature type="domain" description="SpaA-like prealbumin fold" evidence="10">
    <location>
        <begin position="1042"/>
        <end position="1116"/>
    </location>
</feature>
<feature type="region of interest" description="Disordered" evidence="7">
    <location>
        <begin position="144"/>
        <end position="198"/>
    </location>
</feature>
<feature type="domain" description="SpaA-like prealbumin fold" evidence="10">
    <location>
        <begin position="1324"/>
        <end position="1413"/>
    </location>
</feature>
<dbReference type="InterPro" id="IPR008966">
    <property type="entry name" value="Adhesion_dom_sf"/>
</dbReference>
<comment type="caution">
    <text evidence="12">The sequence shown here is derived from an EMBL/GenBank/DDBJ whole genome shotgun (WGS) entry which is preliminary data.</text>
</comment>
<dbReference type="Pfam" id="PF17961">
    <property type="entry name" value="Big_8"/>
    <property type="match status" value="1"/>
</dbReference>
<feature type="domain" description="CNA-B" evidence="9">
    <location>
        <begin position="1591"/>
        <end position="1671"/>
    </location>
</feature>
<evidence type="ECO:0000313" key="13">
    <source>
        <dbReference type="Proteomes" id="UP000247978"/>
    </source>
</evidence>
<gene>
    <name evidence="12" type="ORF">DFR56_11597</name>
</gene>
<dbReference type="EMBL" id="QJJQ01000015">
    <property type="protein sequence ID" value="PXW83624.1"/>
    <property type="molecule type" value="Genomic_DNA"/>
</dbReference>
<dbReference type="Gene3D" id="2.60.40.740">
    <property type="match status" value="5"/>
</dbReference>
<feature type="domain" description="CNA-B" evidence="9">
    <location>
        <begin position="1860"/>
        <end position="1940"/>
    </location>
</feature>
<evidence type="ECO:0000259" key="10">
    <source>
        <dbReference type="Pfam" id="PF17802"/>
    </source>
</evidence>
<feature type="domain" description="Collagen binding" evidence="8">
    <location>
        <begin position="491"/>
        <end position="606"/>
    </location>
</feature>
<dbReference type="InterPro" id="IPR008456">
    <property type="entry name" value="Collagen-bd_dom"/>
</dbReference>
<keyword evidence="3" id="KW-0134">Cell wall</keyword>
<feature type="compositionally biased region" description="Basic and acidic residues" evidence="7">
    <location>
        <begin position="154"/>
        <end position="167"/>
    </location>
</feature>
<evidence type="ECO:0000313" key="12">
    <source>
        <dbReference type="EMBL" id="PXW83624.1"/>
    </source>
</evidence>
<feature type="domain" description="SpaA-like prealbumin fold" evidence="10">
    <location>
        <begin position="1138"/>
        <end position="1224"/>
    </location>
</feature>
<dbReference type="InterPro" id="IPR013783">
    <property type="entry name" value="Ig-like_fold"/>
</dbReference>
<organism evidence="12 13">
    <name type="scientific">Pseudogracilibacillus auburnensis</name>
    <dbReference type="NCBI Taxonomy" id="1494959"/>
    <lineage>
        <taxon>Bacteria</taxon>
        <taxon>Bacillati</taxon>
        <taxon>Bacillota</taxon>
        <taxon>Bacilli</taxon>
        <taxon>Bacillales</taxon>
        <taxon>Bacillaceae</taxon>
        <taxon>Pseudogracilibacillus</taxon>
    </lineage>
</organism>
<keyword evidence="6" id="KW-0572">Peptidoglycan-anchor</keyword>
<evidence type="ECO:0000259" key="9">
    <source>
        <dbReference type="Pfam" id="PF05738"/>
    </source>
</evidence>
<evidence type="ECO:0000256" key="1">
    <source>
        <dbReference type="ARBA" id="ARBA00004168"/>
    </source>
</evidence>
<feature type="domain" description="Collagen binding" evidence="8">
    <location>
        <begin position="903"/>
        <end position="1014"/>
    </location>
</feature>
<evidence type="ECO:0000256" key="2">
    <source>
        <dbReference type="ARBA" id="ARBA00007257"/>
    </source>
</evidence>
<dbReference type="PANTHER" id="PTHR36108:SF13">
    <property type="entry name" value="COLOSSIN-B-RELATED"/>
    <property type="match status" value="1"/>
</dbReference>
<comment type="similarity">
    <text evidence="2">Belongs to the serine-aspartate repeat-containing protein (SDr) family.</text>
</comment>
<feature type="domain" description="Collagen binding" evidence="8">
    <location>
        <begin position="353"/>
        <end position="479"/>
    </location>
</feature>
<feature type="domain" description="Collagen binding" evidence="8">
    <location>
        <begin position="627"/>
        <end position="727"/>
    </location>
</feature>
<dbReference type="SUPFAM" id="SSF49401">
    <property type="entry name" value="Bacterial adhesins"/>
    <property type="match status" value="7"/>
</dbReference>
<keyword evidence="5" id="KW-0732">Signal</keyword>
<feature type="compositionally biased region" description="Basic and acidic residues" evidence="7">
    <location>
        <begin position="176"/>
        <end position="188"/>
    </location>
</feature>
<comment type="subcellular location">
    <subcellularLocation>
        <location evidence="1">Secreted</location>
        <location evidence="1">Cell wall</location>
        <topology evidence="1">Peptidoglycan-anchor</topology>
    </subcellularLocation>
</comment>
<dbReference type="Proteomes" id="UP000247978">
    <property type="component" value="Unassembled WGS sequence"/>
</dbReference>
<dbReference type="GO" id="GO:0007155">
    <property type="term" value="P:cell adhesion"/>
    <property type="evidence" value="ECO:0007669"/>
    <property type="project" value="InterPro"/>
</dbReference>
<feature type="domain" description="CNA-B" evidence="9">
    <location>
        <begin position="1679"/>
        <end position="1760"/>
    </location>
</feature>
<feature type="domain" description="Collagen binding" evidence="8">
    <location>
        <begin position="757"/>
        <end position="873"/>
    </location>
</feature>